<dbReference type="PANTHER" id="PTHR42912:SF95">
    <property type="entry name" value="METHYLTRANSFERASE TYPE 11 DOMAIN-CONTAINING PROTEIN"/>
    <property type="match status" value="1"/>
</dbReference>
<gene>
    <name evidence="3" type="ORF">JK358_01850</name>
</gene>
<evidence type="ECO:0000313" key="4">
    <source>
        <dbReference type="Proteomes" id="UP000602198"/>
    </source>
</evidence>
<evidence type="ECO:0000313" key="3">
    <source>
        <dbReference type="EMBL" id="MBL1073131.1"/>
    </source>
</evidence>
<keyword evidence="3" id="KW-0489">Methyltransferase</keyword>
<proteinExistence type="predicted"/>
<name>A0ABS1LYM0_9NOCA</name>
<dbReference type="Gene3D" id="3.40.50.150">
    <property type="entry name" value="Vaccinia Virus protein VP39"/>
    <property type="match status" value="1"/>
</dbReference>
<organism evidence="3 4">
    <name type="scientific">Nocardia acididurans</name>
    <dbReference type="NCBI Taxonomy" id="2802282"/>
    <lineage>
        <taxon>Bacteria</taxon>
        <taxon>Bacillati</taxon>
        <taxon>Actinomycetota</taxon>
        <taxon>Actinomycetes</taxon>
        <taxon>Mycobacteriales</taxon>
        <taxon>Nocardiaceae</taxon>
        <taxon>Nocardia</taxon>
    </lineage>
</organism>
<dbReference type="EMBL" id="JAERRJ010000001">
    <property type="protein sequence ID" value="MBL1073131.1"/>
    <property type="molecule type" value="Genomic_DNA"/>
</dbReference>
<comment type="caution">
    <text evidence="3">The sequence shown here is derived from an EMBL/GenBank/DDBJ whole genome shotgun (WGS) entry which is preliminary data.</text>
</comment>
<dbReference type="GO" id="GO:0008168">
    <property type="term" value="F:methyltransferase activity"/>
    <property type="evidence" value="ECO:0007669"/>
    <property type="project" value="UniProtKB-KW"/>
</dbReference>
<sequence>MLDIFADLVGDSGAVVDIGCGPGRITGYLHAAGLRVSGIDLSPEMIRLARRDLPQIGFEVGSMERLELADASLAGIVAWYSIIHTPPERVPAVFAEFARVLRPGGQLLLAFQSPTEPVSVQRFDHKVTTGYRWSADAVAEVLDANGFRTTARLSREARTGENSENSPQGAVLAERL</sequence>
<dbReference type="InterPro" id="IPR050508">
    <property type="entry name" value="Methyltransf_Superfamily"/>
</dbReference>
<accession>A0ABS1LYM0</accession>
<protein>
    <submittedName>
        <fullName evidence="3">Class I SAM-dependent methyltransferase</fullName>
    </submittedName>
</protein>
<dbReference type="CDD" id="cd02440">
    <property type="entry name" value="AdoMet_MTases"/>
    <property type="match status" value="1"/>
</dbReference>
<keyword evidence="4" id="KW-1185">Reference proteome</keyword>
<feature type="region of interest" description="Disordered" evidence="1">
    <location>
        <begin position="154"/>
        <end position="176"/>
    </location>
</feature>
<dbReference type="Proteomes" id="UP000602198">
    <property type="component" value="Unassembled WGS sequence"/>
</dbReference>
<keyword evidence="3" id="KW-0808">Transferase</keyword>
<dbReference type="Pfam" id="PF13649">
    <property type="entry name" value="Methyltransf_25"/>
    <property type="match status" value="1"/>
</dbReference>
<dbReference type="PANTHER" id="PTHR42912">
    <property type="entry name" value="METHYLTRANSFERASE"/>
    <property type="match status" value="1"/>
</dbReference>
<evidence type="ECO:0000259" key="2">
    <source>
        <dbReference type="Pfam" id="PF13649"/>
    </source>
</evidence>
<evidence type="ECO:0000256" key="1">
    <source>
        <dbReference type="SAM" id="MobiDB-lite"/>
    </source>
</evidence>
<reference evidence="3 4" key="1">
    <citation type="submission" date="2021-01" db="EMBL/GenBank/DDBJ databases">
        <title>WGS of actinomycetes isolated from Thailand.</title>
        <authorList>
            <person name="Thawai C."/>
        </authorList>
    </citation>
    <scope>NUCLEOTIDE SEQUENCE [LARGE SCALE GENOMIC DNA]</scope>
    <source>
        <strain evidence="3 4">LPG 2</strain>
    </source>
</reference>
<dbReference type="SUPFAM" id="SSF53335">
    <property type="entry name" value="S-adenosyl-L-methionine-dependent methyltransferases"/>
    <property type="match status" value="1"/>
</dbReference>
<feature type="domain" description="Methyltransferase" evidence="2">
    <location>
        <begin position="15"/>
        <end position="105"/>
    </location>
</feature>
<dbReference type="InterPro" id="IPR041698">
    <property type="entry name" value="Methyltransf_25"/>
</dbReference>
<dbReference type="GO" id="GO:0032259">
    <property type="term" value="P:methylation"/>
    <property type="evidence" value="ECO:0007669"/>
    <property type="project" value="UniProtKB-KW"/>
</dbReference>
<dbReference type="InterPro" id="IPR029063">
    <property type="entry name" value="SAM-dependent_MTases_sf"/>
</dbReference>